<keyword evidence="5" id="KW-1185">Reference proteome</keyword>
<dbReference type="PANTHER" id="PTHR16195:SF16">
    <property type="entry name" value="ZINC FINGER CCHC DOMAIN-CONTAINING PROTEIN 14"/>
    <property type="match status" value="1"/>
</dbReference>
<organism evidence="4 5">
    <name type="scientific">Folsomia candida</name>
    <name type="common">Springtail</name>
    <dbReference type="NCBI Taxonomy" id="158441"/>
    <lineage>
        <taxon>Eukaryota</taxon>
        <taxon>Metazoa</taxon>
        <taxon>Ecdysozoa</taxon>
        <taxon>Arthropoda</taxon>
        <taxon>Hexapoda</taxon>
        <taxon>Collembola</taxon>
        <taxon>Entomobryomorpha</taxon>
        <taxon>Isotomoidea</taxon>
        <taxon>Isotomidae</taxon>
        <taxon>Proisotominae</taxon>
        <taxon>Folsomia</taxon>
    </lineage>
</organism>
<feature type="compositionally biased region" description="Basic residues" evidence="2">
    <location>
        <begin position="106"/>
        <end position="115"/>
    </location>
</feature>
<evidence type="ECO:0000256" key="1">
    <source>
        <dbReference type="PROSITE-ProRule" id="PRU00047"/>
    </source>
</evidence>
<dbReference type="PROSITE" id="PS50158">
    <property type="entry name" value="ZF_CCHC"/>
    <property type="match status" value="1"/>
</dbReference>
<comment type="caution">
    <text evidence="4">The sequence shown here is derived from an EMBL/GenBank/DDBJ whole genome shotgun (WGS) entry which is preliminary data.</text>
</comment>
<sequence length="603" mass="66849">MVEITKEGVLDWYKGLNASLRVELVCALLDHSLPFELRFLGSVIEHFGRKDFHILRDAENKANSLHTSLNSTPAAVAAILQILSEGPAPANNSVNPQMMSNLGENHHHHHLHHTGGHSTASPSEPLGRASPSHDLRRPTTGDTKQPQTRNHHVETGVSGVIENGLPKPTSPKPSNHPGGSRDSERTKSQELVNHEVSNSEDENGPRKELWLHEVVKRRKLILYLSLLTSTNHDSAKLYFLLLSDVQDLSENLDWLEELDELAQDEVLLLYTIGCHHPAFNFEQRTLLASVILRFKDCMDRYTKDCDPLYHQHHHPSQYNHINHQHYFPQQFIGLMQPPSVHVPSGSVTHSVVINSSTPGYGPAGPYAQPMTHGGLQTSAGSFPGFQQTTYGSVVSGVYRPNNNINQQQQQQQQQPAMINRPAVFMTNHGSVMNNQPNNLMNYSLPFSILSIPPQQLAATPNYNNKPFLNSPSNLLSKDQPKTLSVSQQNTNFAVGSSSGGDNSLMSQQQPGLSPQTTTTTISNPPRGRSYETNLPLQGNDFPVQTSVDNAVLPGLDDPIDVSCRPRRISCYNCGSNQHVGPECKEMSMEEMTKMQYRLNYGGD</sequence>
<name>A0A226F6K4_FOLCA</name>
<keyword evidence="1" id="KW-0479">Metal-binding</keyword>
<reference evidence="4 5" key="1">
    <citation type="submission" date="2015-12" db="EMBL/GenBank/DDBJ databases">
        <title>The genome of Folsomia candida.</title>
        <authorList>
            <person name="Faddeeva A."/>
            <person name="Derks M.F."/>
            <person name="Anvar Y."/>
            <person name="Smit S."/>
            <person name="Van Straalen N."/>
            <person name="Roelofs D."/>
        </authorList>
    </citation>
    <scope>NUCLEOTIDE SEQUENCE [LARGE SCALE GENOMIC DNA]</scope>
    <source>
        <strain evidence="4 5">VU population</strain>
        <tissue evidence="4">Whole body</tissue>
    </source>
</reference>
<dbReference type="Pfam" id="PF25479">
    <property type="entry name" value="Vts1"/>
    <property type="match status" value="1"/>
</dbReference>
<dbReference type="GO" id="GO:0003676">
    <property type="term" value="F:nucleic acid binding"/>
    <property type="evidence" value="ECO:0007669"/>
    <property type="project" value="InterPro"/>
</dbReference>
<dbReference type="AlphaFoldDB" id="A0A226F6K4"/>
<dbReference type="Proteomes" id="UP000198287">
    <property type="component" value="Unassembled WGS sequence"/>
</dbReference>
<dbReference type="InterPro" id="IPR058599">
    <property type="entry name" value="PHAT_Smg/ZCCHC2-like"/>
</dbReference>
<dbReference type="PANTHER" id="PTHR16195">
    <property type="entry name" value="ZINC FINGER CCHC DOMAIN CONTAINING PROTEIN"/>
    <property type="match status" value="1"/>
</dbReference>
<dbReference type="OrthoDB" id="6361509at2759"/>
<evidence type="ECO:0000313" key="5">
    <source>
        <dbReference type="Proteomes" id="UP000198287"/>
    </source>
</evidence>
<keyword evidence="1" id="KW-0863">Zinc-finger</keyword>
<dbReference type="InterPro" id="IPR057327">
    <property type="entry name" value="Vts1_dom"/>
</dbReference>
<evidence type="ECO:0000313" key="4">
    <source>
        <dbReference type="EMBL" id="OXA65127.1"/>
    </source>
</evidence>
<evidence type="ECO:0000256" key="2">
    <source>
        <dbReference type="SAM" id="MobiDB-lite"/>
    </source>
</evidence>
<dbReference type="InterPro" id="IPR042344">
    <property type="entry name" value="ZCCHC14"/>
</dbReference>
<feature type="domain" description="CCHC-type" evidence="3">
    <location>
        <begin position="570"/>
        <end position="585"/>
    </location>
</feature>
<proteinExistence type="predicted"/>
<accession>A0A226F6K4</accession>
<feature type="compositionally biased region" description="Polar residues" evidence="2">
    <location>
        <begin position="90"/>
        <end position="103"/>
    </location>
</feature>
<protein>
    <submittedName>
        <fullName evidence="4">Zinc finger CCHC domain-containing protein 2</fullName>
    </submittedName>
</protein>
<dbReference type="EMBL" id="LNIX01000001">
    <property type="protein sequence ID" value="OXA65127.1"/>
    <property type="molecule type" value="Genomic_DNA"/>
</dbReference>
<evidence type="ECO:0000259" key="3">
    <source>
        <dbReference type="PROSITE" id="PS50158"/>
    </source>
</evidence>
<feature type="compositionally biased region" description="Basic and acidic residues" evidence="2">
    <location>
        <begin position="179"/>
        <end position="188"/>
    </location>
</feature>
<feature type="compositionally biased region" description="Polar residues" evidence="2">
    <location>
        <begin position="462"/>
        <end position="523"/>
    </location>
</feature>
<dbReference type="Pfam" id="PF26034">
    <property type="entry name" value="PHAT_SMAUG"/>
    <property type="match status" value="1"/>
</dbReference>
<keyword evidence="1" id="KW-0862">Zinc</keyword>
<dbReference type="InterPro" id="IPR001878">
    <property type="entry name" value="Znf_CCHC"/>
</dbReference>
<gene>
    <name evidence="4" type="ORF">Fcan01_01830</name>
</gene>
<dbReference type="GO" id="GO:0008270">
    <property type="term" value="F:zinc ion binding"/>
    <property type="evidence" value="ECO:0007669"/>
    <property type="project" value="UniProtKB-KW"/>
</dbReference>
<feature type="region of interest" description="Disordered" evidence="2">
    <location>
        <begin position="88"/>
        <end position="205"/>
    </location>
</feature>
<feature type="region of interest" description="Disordered" evidence="2">
    <location>
        <begin position="462"/>
        <end position="531"/>
    </location>
</feature>